<organism evidence="10 11">
    <name type="scientific">Ignelater luminosus</name>
    <name type="common">Cucubano</name>
    <name type="synonym">Pyrophorus luminosus</name>
    <dbReference type="NCBI Taxonomy" id="2038154"/>
    <lineage>
        <taxon>Eukaryota</taxon>
        <taxon>Metazoa</taxon>
        <taxon>Ecdysozoa</taxon>
        <taxon>Arthropoda</taxon>
        <taxon>Hexapoda</taxon>
        <taxon>Insecta</taxon>
        <taxon>Pterygota</taxon>
        <taxon>Neoptera</taxon>
        <taxon>Endopterygota</taxon>
        <taxon>Coleoptera</taxon>
        <taxon>Polyphaga</taxon>
        <taxon>Elateriformia</taxon>
        <taxon>Elateroidea</taxon>
        <taxon>Elateridae</taxon>
        <taxon>Agrypninae</taxon>
        <taxon>Pyrophorini</taxon>
        <taxon>Ignelater</taxon>
    </lineage>
</organism>
<keyword evidence="4 6" id="KW-0058">Aromatic hydrocarbons catabolism</keyword>
<dbReference type="GO" id="GO:0097176">
    <property type="term" value="P:epoxide metabolic process"/>
    <property type="evidence" value="ECO:0007669"/>
    <property type="project" value="TreeGrafter"/>
</dbReference>
<dbReference type="InterPro" id="IPR029058">
    <property type="entry name" value="AB_hydrolase_fold"/>
</dbReference>
<dbReference type="AlphaFoldDB" id="A0A8K0FYS9"/>
<keyword evidence="6 8" id="KW-0472">Membrane</keyword>
<evidence type="ECO:0000259" key="9">
    <source>
        <dbReference type="Pfam" id="PF06441"/>
    </source>
</evidence>
<comment type="caution">
    <text evidence="10">The sequence shown here is derived from an EMBL/GenBank/DDBJ whole genome shotgun (WGS) entry which is preliminary data.</text>
</comment>
<feature type="active site" description="Nucleophile" evidence="7">
    <location>
        <position position="230"/>
    </location>
</feature>
<evidence type="ECO:0000256" key="3">
    <source>
        <dbReference type="ARBA" id="ARBA00010088"/>
    </source>
</evidence>
<dbReference type="EC" id="3.3.2.9" evidence="6"/>
<evidence type="ECO:0000313" key="10">
    <source>
        <dbReference type="EMBL" id="KAF2879583.1"/>
    </source>
</evidence>
<accession>A0A8K0FYS9</accession>
<dbReference type="PANTHER" id="PTHR21661">
    <property type="entry name" value="EPOXIDE HYDROLASE 1-RELATED"/>
    <property type="match status" value="1"/>
</dbReference>
<keyword evidence="11" id="KW-1185">Reference proteome</keyword>
<dbReference type="PRINTS" id="PR00412">
    <property type="entry name" value="EPOXHYDRLASE"/>
</dbReference>
<keyword evidence="5 6" id="KW-0378">Hydrolase</keyword>
<gene>
    <name evidence="10" type="ORF">ILUMI_26582</name>
</gene>
<evidence type="ECO:0000256" key="8">
    <source>
        <dbReference type="SAM" id="Phobius"/>
    </source>
</evidence>
<evidence type="ECO:0000256" key="1">
    <source>
        <dbReference type="ARBA" id="ARBA00000221"/>
    </source>
</evidence>
<comment type="function">
    <text evidence="6">Catalyzes juvenile hormone hydrolysis.</text>
</comment>
<comment type="subcellular location">
    <subcellularLocation>
        <location evidence="6">Endoplasmic reticulum membrane</location>
    </subcellularLocation>
    <subcellularLocation>
        <location evidence="2">Microsome membrane</location>
        <topology evidence="2">Single-pass membrane protein</topology>
    </subcellularLocation>
</comment>
<evidence type="ECO:0000313" key="11">
    <source>
        <dbReference type="Proteomes" id="UP000801492"/>
    </source>
</evidence>
<dbReference type="SUPFAM" id="SSF53474">
    <property type="entry name" value="alpha/beta-Hydrolases"/>
    <property type="match status" value="1"/>
</dbReference>
<proteinExistence type="inferred from homology"/>
<sequence length="464" mass="53124">MSIPVKIFLLAITVFVVGLAIYLNQIISYVPEKPILEEIWWGPDSENILENDTSIKPFKISIPNKVIEDLKRRINQVRPFTPPLEGVQQQYGMNTNLLKEFIEFWNTKYDWKERQEYLNQYPQFTTKIQGLNIHFIRVKPSKVTNQRVLPLLILHGWGGSIREFYDLIPLLTTPQSGRNFVFEVIVPSLPGFAFSQAASKPGLGVAHMAVIFKNLMKRLGYEKYYLQGGDWGGVITSIMAALYPEHVLGLHSNMCIVNSLKANTKLLIGSLIPSLVVEEEYQDRLYPLNKLFSNIIEETGYYHMHATKPDTLGVALQDSPVGFAAYMLEKFITWTNPNFNKMTNGGILKKYSYTQLLDNIMIYWLTNSITTSMRIYAESASRAHISLQADKVPIEVPTACAKFRYEVVYFPDSLLREKFKQLVQSNHFNTGGHFAAFEEPTLLAMDIWKAVKKFEKINKASKDK</sequence>
<dbReference type="InterPro" id="IPR000639">
    <property type="entry name" value="Epox_hydrolase-like"/>
</dbReference>
<dbReference type="OrthoDB" id="7130006at2759"/>
<comment type="similarity">
    <text evidence="3 6">Belongs to the peptidase S33 family.</text>
</comment>
<evidence type="ECO:0000256" key="2">
    <source>
        <dbReference type="ARBA" id="ARBA00004111"/>
    </source>
</evidence>
<protein>
    <recommendedName>
        <fullName evidence="6">Epoxide hydrolase</fullName>
        <ecNumber evidence="6">3.3.2.9</ecNumber>
    </recommendedName>
</protein>
<dbReference type="EMBL" id="VTPC01091135">
    <property type="protein sequence ID" value="KAF2879583.1"/>
    <property type="molecule type" value="Genomic_DNA"/>
</dbReference>
<dbReference type="GO" id="GO:0005789">
    <property type="term" value="C:endoplasmic reticulum membrane"/>
    <property type="evidence" value="ECO:0007669"/>
    <property type="project" value="UniProtKB-SubCell"/>
</dbReference>
<name>A0A8K0FYS9_IGNLU</name>
<evidence type="ECO:0000256" key="4">
    <source>
        <dbReference type="ARBA" id="ARBA00022797"/>
    </source>
</evidence>
<feature type="active site" description="Proton acceptor" evidence="7">
    <location>
        <position position="433"/>
    </location>
</feature>
<reference evidence="10" key="1">
    <citation type="submission" date="2019-08" db="EMBL/GenBank/DDBJ databases">
        <title>The genome of the North American firefly Photinus pyralis.</title>
        <authorList>
            <consortium name="Photinus pyralis genome working group"/>
            <person name="Fallon T.R."/>
            <person name="Sander Lower S.E."/>
            <person name="Weng J.-K."/>
        </authorList>
    </citation>
    <scope>NUCLEOTIDE SEQUENCE</scope>
    <source>
        <strain evidence="10">TRF0915ILg1</strain>
        <tissue evidence="10">Whole body</tissue>
    </source>
</reference>
<dbReference type="GO" id="GO:0033961">
    <property type="term" value="F:cis-stilbene-oxide hydrolase activity"/>
    <property type="evidence" value="ECO:0007669"/>
    <property type="project" value="UniProtKB-UniRule"/>
</dbReference>
<comment type="catalytic activity">
    <reaction evidence="1 6">
        <text>1-(4-methoxyphenyl)-N-methyl-N-[(3-methyloxetan-3-yl)methyl]methanamine + H2O = 2-{[(4-methoxybenzyl)(methyl)amino]methyl}-2-methylpropane-1,3-diol</text>
        <dbReference type="Rhea" id="RHEA:55764"/>
        <dbReference type="ChEBI" id="CHEBI:15377"/>
        <dbReference type="ChEBI" id="CHEBI:139161"/>
        <dbReference type="ChEBI" id="CHEBI:139164"/>
        <dbReference type="EC" id="3.3.2.9"/>
    </reaction>
</comment>
<dbReference type="InterPro" id="IPR010497">
    <property type="entry name" value="Epoxide_hydro_N"/>
</dbReference>
<comment type="catalytic activity">
    <reaction evidence="6">
        <text>cis-stilbene oxide + H2O = (1R,2R)-hydrobenzoin</text>
        <dbReference type="Rhea" id="RHEA:23900"/>
        <dbReference type="ChEBI" id="CHEBI:15377"/>
        <dbReference type="ChEBI" id="CHEBI:50004"/>
        <dbReference type="ChEBI" id="CHEBI:50014"/>
        <dbReference type="EC" id="3.3.2.9"/>
    </reaction>
</comment>
<dbReference type="PIRSF" id="PIRSF001112">
    <property type="entry name" value="Epoxide_hydrolase"/>
    <property type="match status" value="1"/>
</dbReference>
<feature type="domain" description="Epoxide hydrolase N-terminal" evidence="9">
    <location>
        <begin position="55"/>
        <end position="164"/>
    </location>
</feature>
<keyword evidence="8" id="KW-0812">Transmembrane</keyword>
<feature type="transmembrane region" description="Helical" evidence="8">
    <location>
        <begin position="7"/>
        <end position="27"/>
    </location>
</feature>
<keyword evidence="8" id="KW-1133">Transmembrane helix</keyword>
<feature type="active site" description="Proton donor" evidence="7">
    <location>
        <position position="376"/>
    </location>
</feature>
<evidence type="ECO:0000256" key="6">
    <source>
        <dbReference type="PIRNR" id="PIRNR001112"/>
    </source>
</evidence>
<dbReference type="InterPro" id="IPR016292">
    <property type="entry name" value="Epoxide_hydrolase"/>
</dbReference>
<dbReference type="PANTHER" id="PTHR21661:SF35">
    <property type="entry name" value="EPOXIDE HYDROLASE"/>
    <property type="match status" value="1"/>
</dbReference>
<evidence type="ECO:0000256" key="5">
    <source>
        <dbReference type="ARBA" id="ARBA00022801"/>
    </source>
</evidence>
<dbReference type="Gene3D" id="3.40.50.1820">
    <property type="entry name" value="alpha/beta hydrolase"/>
    <property type="match status" value="1"/>
</dbReference>
<keyword evidence="6" id="KW-0256">Endoplasmic reticulum</keyword>
<dbReference type="Pfam" id="PF06441">
    <property type="entry name" value="EHN"/>
    <property type="match status" value="1"/>
</dbReference>
<dbReference type="Proteomes" id="UP000801492">
    <property type="component" value="Unassembled WGS sequence"/>
</dbReference>
<evidence type="ECO:0000256" key="7">
    <source>
        <dbReference type="PIRSR" id="PIRSR001112-1"/>
    </source>
</evidence>